<dbReference type="Proteomes" id="UP000326570">
    <property type="component" value="Unassembled WGS sequence"/>
</dbReference>
<evidence type="ECO:0000313" key="3">
    <source>
        <dbReference type="Proteomes" id="UP000326570"/>
    </source>
</evidence>
<dbReference type="Pfam" id="PF09852">
    <property type="entry name" value="DUF2079"/>
    <property type="match status" value="1"/>
</dbReference>
<protein>
    <submittedName>
        <fullName evidence="2">DUF2079 domain-containing protein</fullName>
    </submittedName>
</protein>
<feature type="transmembrane region" description="Helical" evidence="1">
    <location>
        <begin position="124"/>
        <end position="141"/>
    </location>
</feature>
<dbReference type="RefSeq" id="WP_150904480.1">
    <property type="nucleotide sequence ID" value="NZ_VTWT01000007.1"/>
</dbReference>
<comment type="caution">
    <text evidence="2">The sequence shown here is derived from an EMBL/GenBank/DDBJ whole genome shotgun (WGS) entry which is preliminary data.</text>
</comment>
<dbReference type="EMBL" id="VTWT01000007">
    <property type="protein sequence ID" value="KAA9331871.1"/>
    <property type="molecule type" value="Genomic_DNA"/>
</dbReference>
<feature type="transmembrane region" description="Helical" evidence="1">
    <location>
        <begin position="147"/>
        <end position="165"/>
    </location>
</feature>
<feature type="transmembrane region" description="Helical" evidence="1">
    <location>
        <begin position="186"/>
        <end position="202"/>
    </location>
</feature>
<feature type="transmembrane region" description="Helical" evidence="1">
    <location>
        <begin position="357"/>
        <end position="375"/>
    </location>
</feature>
<name>A0A5N1IPI6_9BACT</name>
<feature type="transmembrane region" description="Helical" evidence="1">
    <location>
        <begin position="16"/>
        <end position="40"/>
    </location>
</feature>
<keyword evidence="1" id="KW-0472">Membrane</keyword>
<keyword evidence="3" id="KW-1185">Reference proteome</keyword>
<dbReference type="AlphaFoldDB" id="A0A5N1IPI6"/>
<keyword evidence="1" id="KW-1133">Transmembrane helix</keyword>
<gene>
    <name evidence="2" type="ORF">F0P94_13820</name>
</gene>
<reference evidence="2 3" key="1">
    <citation type="submission" date="2019-09" db="EMBL/GenBank/DDBJ databases">
        <title>Genome sequence of Adhaeribacter sp. M2.</title>
        <authorList>
            <person name="Srinivasan S."/>
        </authorList>
    </citation>
    <scope>NUCLEOTIDE SEQUENCE [LARGE SCALE GENOMIC DNA]</scope>
    <source>
        <strain evidence="2 3">M2</strain>
    </source>
</reference>
<keyword evidence="1" id="KW-0812">Transmembrane</keyword>
<evidence type="ECO:0000313" key="2">
    <source>
        <dbReference type="EMBL" id="KAA9331871.1"/>
    </source>
</evidence>
<feature type="transmembrane region" description="Helical" evidence="1">
    <location>
        <begin position="332"/>
        <end position="351"/>
    </location>
</feature>
<dbReference type="InterPro" id="IPR018650">
    <property type="entry name" value="STSV1_Orf64"/>
</dbReference>
<evidence type="ECO:0000256" key="1">
    <source>
        <dbReference type="SAM" id="Phobius"/>
    </source>
</evidence>
<sequence length="505" mass="58084">MKFTNLEAFAEKNQRLLLTTVLAVFGLCFSLLSLGNHYFFRTYAYDLGLFNNALYDYAHFRWNDNTVKLYQNILSDHFTLLHIPFAIFYRLFGSYTLLIFQIAAILIGALGAYRFHLLKFGRPLLSLILLLHFLLMWGIYSALAYDYHDNIIAAMMVPWFFLYFHRQKWFKATLLFSIILLSKENMALWAVFLSLGLAVIYFRSRPQLKSALVYALSAALYFIVVVKFIVPALAVGDRSYDYVNKYAVLGNSFSGIITNSLTNPWQVLKLLFVNHTPEPANDWVKTELHAMILASGGWSLLLQPAYLLMLIPIYAQKLFSNHALAWGINYQYSIEYVPVINFALAATLSWVSASRRLLLALLVLFTTGWATFRSFETRIAPGLDKAAIQFYKKKHYRRFFNVEKAYQALKLIPAGAPVSASPVFVPHLANRDYVFELPVVGNAAYVVYLQNEYPEKITDKAELSLLHRVNQLLRSPDWEPIYKEGFILILRRKPNTPAEESVIFK</sequence>
<feature type="transmembrane region" description="Helical" evidence="1">
    <location>
        <begin position="214"/>
        <end position="234"/>
    </location>
</feature>
<feature type="transmembrane region" description="Helical" evidence="1">
    <location>
        <begin position="288"/>
        <end position="311"/>
    </location>
</feature>
<feature type="transmembrane region" description="Helical" evidence="1">
    <location>
        <begin position="87"/>
        <end position="112"/>
    </location>
</feature>
<proteinExistence type="predicted"/>
<organism evidence="2 3">
    <name type="scientific">Adhaeribacter soli</name>
    <dbReference type="NCBI Taxonomy" id="2607655"/>
    <lineage>
        <taxon>Bacteria</taxon>
        <taxon>Pseudomonadati</taxon>
        <taxon>Bacteroidota</taxon>
        <taxon>Cytophagia</taxon>
        <taxon>Cytophagales</taxon>
        <taxon>Hymenobacteraceae</taxon>
        <taxon>Adhaeribacter</taxon>
    </lineage>
</organism>
<accession>A0A5N1IPI6</accession>